<proteinExistence type="predicted"/>
<dbReference type="SUPFAM" id="SSF159888">
    <property type="entry name" value="YdhG-like"/>
    <property type="match status" value="1"/>
</dbReference>
<dbReference type="InterPro" id="IPR014922">
    <property type="entry name" value="YdhG-like"/>
</dbReference>
<accession>A0A255Z1R9</accession>
<dbReference type="Proteomes" id="UP000216991">
    <property type="component" value="Unassembled WGS sequence"/>
</dbReference>
<dbReference type="Pfam" id="PF08818">
    <property type="entry name" value="DUF1801"/>
    <property type="match status" value="1"/>
</dbReference>
<reference evidence="2 3" key="1">
    <citation type="submission" date="2017-07" db="EMBL/GenBank/DDBJ databases">
        <title>Sandarakinorhabdus cyanobacteriorum sp. nov., a novel bacterium isolated from cyanobacterial aggregates in a eutrophic lake.</title>
        <authorList>
            <person name="Cai H."/>
        </authorList>
    </citation>
    <scope>NUCLEOTIDE SEQUENCE [LARGE SCALE GENOMIC DNA]</scope>
    <source>
        <strain evidence="2 3">TH057</strain>
    </source>
</reference>
<evidence type="ECO:0000313" key="3">
    <source>
        <dbReference type="Proteomes" id="UP000216991"/>
    </source>
</evidence>
<comment type="caution">
    <text evidence="2">The sequence shown here is derived from an EMBL/GenBank/DDBJ whole genome shotgun (WGS) entry which is preliminary data.</text>
</comment>
<keyword evidence="3" id="KW-1185">Reference proteome</keyword>
<evidence type="ECO:0000259" key="1">
    <source>
        <dbReference type="Pfam" id="PF08818"/>
    </source>
</evidence>
<sequence>MGKSQTVEEFLSALSHRRIDDIRALRRILLGVDPGVSERIKWNAPSFCWAGDDRITMRLHPGDRLELILHRGVKTKDASTFRFVDPTGRIEWAAPDRGVVRINDPEADIEELVALAKAWFAATA</sequence>
<dbReference type="AlphaFoldDB" id="A0A255Z1R9"/>
<name>A0A255Z1R9_9SPHN</name>
<organism evidence="2 3">
    <name type="scientific">Sandarakinorhabdus cyanobacteriorum</name>
    <dbReference type="NCBI Taxonomy" id="1981098"/>
    <lineage>
        <taxon>Bacteria</taxon>
        <taxon>Pseudomonadati</taxon>
        <taxon>Pseudomonadota</taxon>
        <taxon>Alphaproteobacteria</taxon>
        <taxon>Sphingomonadales</taxon>
        <taxon>Sphingosinicellaceae</taxon>
        <taxon>Sandarakinorhabdus</taxon>
    </lineage>
</organism>
<dbReference type="OrthoDB" id="9811812at2"/>
<gene>
    <name evidence="2" type="ORF">CHU93_01795</name>
</gene>
<protein>
    <recommendedName>
        <fullName evidence="1">YdhG-like domain-containing protein</fullName>
    </recommendedName>
</protein>
<dbReference type="RefSeq" id="WP_094472495.1">
    <property type="nucleotide sequence ID" value="NZ_NOXT01000059.1"/>
</dbReference>
<dbReference type="EMBL" id="NOXT01000059">
    <property type="protein sequence ID" value="OYQ35418.1"/>
    <property type="molecule type" value="Genomic_DNA"/>
</dbReference>
<feature type="domain" description="YdhG-like" evidence="1">
    <location>
        <begin position="20"/>
        <end position="114"/>
    </location>
</feature>
<evidence type="ECO:0000313" key="2">
    <source>
        <dbReference type="EMBL" id="OYQ35418.1"/>
    </source>
</evidence>